<accession>A0A0N7H9F9</accession>
<feature type="region of interest" description="Disordered" evidence="1">
    <location>
        <begin position="1"/>
        <end position="42"/>
    </location>
</feature>
<evidence type="ECO:0000313" key="2">
    <source>
        <dbReference type="EMBL" id="ALI28911.1"/>
    </source>
</evidence>
<name>A0A0N7H9F9_MYCFO</name>
<feature type="compositionally biased region" description="Basic and acidic residues" evidence="1">
    <location>
        <begin position="19"/>
        <end position="28"/>
    </location>
</feature>
<dbReference type="Proteomes" id="UP000057134">
    <property type="component" value="Chromosome"/>
</dbReference>
<dbReference type="EMBL" id="CP011269">
    <property type="protein sequence ID" value="ALI28911.1"/>
    <property type="molecule type" value="Genomic_DNA"/>
</dbReference>
<evidence type="ECO:0000256" key="1">
    <source>
        <dbReference type="SAM" id="MobiDB-lite"/>
    </source>
</evidence>
<dbReference type="AlphaFoldDB" id="A0A0N7H9F9"/>
<evidence type="ECO:0000313" key="3">
    <source>
        <dbReference type="Proteomes" id="UP000057134"/>
    </source>
</evidence>
<gene>
    <name evidence="2" type="ORF">XA26_51170</name>
</gene>
<reference evidence="2 3" key="1">
    <citation type="journal article" date="2015" name="MBio">
        <title>Enzymatic Degradation of Phenazines Can Generate Energy and Protect Sensitive Organisms from Toxicity.</title>
        <authorList>
            <person name="Costa K.C."/>
            <person name="Bergkessel M."/>
            <person name="Saunders S."/>
            <person name="Korlach J."/>
            <person name="Newman D.K."/>
        </authorList>
    </citation>
    <scope>NUCLEOTIDE SEQUENCE [LARGE SCALE GENOMIC DNA]</scope>
    <source>
        <strain evidence="2 3">CT6</strain>
    </source>
</reference>
<organism evidence="2 3">
    <name type="scientific">Mycolicibacterium fortuitum</name>
    <name type="common">Mycobacterium fortuitum</name>
    <dbReference type="NCBI Taxonomy" id="1766"/>
    <lineage>
        <taxon>Bacteria</taxon>
        <taxon>Bacillati</taxon>
        <taxon>Actinomycetota</taxon>
        <taxon>Actinomycetes</taxon>
        <taxon>Mycobacteriales</taxon>
        <taxon>Mycobacteriaceae</taxon>
        <taxon>Mycolicibacterium</taxon>
    </lineage>
</organism>
<sequence length="42" mass="4824">MYRPRPVGAAEHVPATHAHARDRQDRRHGPGKCNSAFHRHSR</sequence>
<protein>
    <submittedName>
        <fullName evidence="2">Uncharacterized protein</fullName>
    </submittedName>
</protein>
<keyword evidence="3" id="KW-1185">Reference proteome</keyword>
<dbReference type="KEGG" id="mft:XA26_51170"/>
<proteinExistence type="predicted"/>